<comment type="caution">
    <text evidence="1">The sequence shown here is derived from an EMBL/GenBank/DDBJ whole genome shotgun (WGS) entry which is preliminary data.</text>
</comment>
<dbReference type="Proteomes" id="UP000216188">
    <property type="component" value="Unassembled WGS sequence"/>
</dbReference>
<accession>A0A256GEZ6</accession>
<dbReference type="EMBL" id="NNRM01000021">
    <property type="protein sequence ID" value="OYR25714.1"/>
    <property type="molecule type" value="Genomic_DNA"/>
</dbReference>
<reference evidence="1 2" key="1">
    <citation type="submission" date="2017-07" db="EMBL/GenBank/DDBJ databases">
        <title>Phylogenetic study on the rhizospheric bacterium Ochrobactrum sp. A44.</title>
        <authorList>
            <person name="Krzyzanowska D.M."/>
            <person name="Ossowicki A."/>
            <person name="Rajewska M."/>
            <person name="Maciag T."/>
            <person name="Kaczynski Z."/>
            <person name="Czerwicka M."/>
            <person name="Jafra S."/>
        </authorList>
    </citation>
    <scope>NUCLEOTIDE SEQUENCE [LARGE SCALE GENOMIC DNA]</scope>
    <source>
        <strain evidence="1 2">CCUG 30717</strain>
    </source>
</reference>
<name>A0A256GEZ6_9HYPH</name>
<protein>
    <submittedName>
        <fullName evidence="1">Uncharacterized protein</fullName>
    </submittedName>
</protein>
<sequence length="40" mass="4334">MAIPPIAGMNCPFSFGLSLRQLFYRLPDPPGDKVGILCVV</sequence>
<evidence type="ECO:0000313" key="2">
    <source>
        <dbReference type="Proteomes" id="UP000216188"/>
    </source>
</evidence>
<dbReference type="AlphaFoldDB" id="A0A256GEZ6"/>
<proteinExistence type="predicted"/>
<gene>
    <name evidence="1" type="ORF">CEV34_2596</name>
</gene>
<evidence type="ECO:0000313" key="1">
    <source>
        <dbReference type="EMBL" id="OYR25714.1"/>
    </source>
</evidence>
<organism evidence="1 2">
    <name type="scientific">Brucella pseudogrignonensis</name>
    <dbReference type="NCBI Taxonomy" id="419475"/>
    <lineage>
        <taxon>Bacteria</taxon>
        <taxon>Pseudomonadati</taxon>
        <taxon>Pseudomonadota</taxon>
        <taxon>Alphaproteobacteria</taxon>
        <taxon>Hyphomicrobiales</taxon>
        <taxon>Brucellaceae</taxon>
        <taxon>Brucella/Ochrobactrum group</taxon>
        <taxon>Brucella</taxon>
    </lineage>
</organism>
<keyword evidence="2" id="KW-1185">Reference proteome</keyword>